<sequence length="387" mass="44686">MGDSEGEIADYTQALRINHKSIESYLGRGLTRLGLGDNKGAVDDADLVLRLYPNHAPACNLQGMAYRRLGDNEAAIANFKKAAQLYLEQKDRESCRRCLDNITQIQASQNSLVIIPQTEEFYKGAMAKFYRENYREALDDFNWLIQVDPKDAKAYCYRGIVRKKLGNLQGAIQDLGEAMQLNPNDEQIRNHRGLVRIELGDYRGAIDDFTELLRTQPQNAEALANRGYGYCKLGNYRQGIEDYSRALSIKPDNAQFYCQRALARGDFEDYQGAVDDYQKAANIYFDQRDWDSYQRVLNKQKIQAKKAEVARKERANQLNNEDVFIKQENQIWSNVQPNQELQERLLRMVGGYWDVAARLIELAKQKHPGMSENWYLEKVIQDLERDR</sequence>
<evidence type="ECO:0000313" key="5">
    <source>
        <dbReference type="Proteomes" id="UP001204953"/>
    </source>
</evidence>
<dbReference type="PANTHER" id="PTHR44858">
    <property type="entry name" value="TETRATRICOPEPTIDE REPEAT PROTEIN 6"/>
    <property type="match status" value="1"/>
</dbReference>
<keyword evidence="1" id="KW-0677">Repeat</keyword>
<dbReference type="EMBL" id="JAMZMM010000307">
    <property type="protein sequence ID" value="MCP2731284.1"/>
    <property type="molecule type" value="Genomic_DNA"/>
</dbReference>
<dbReference type="PROSITE" id="PS50293">
    <property type="entry name" value="TPR_REGION"/>
    <property type="match status" value="1"/>
</dbReference>
<feature type="repeat" description="TPR" evidence="3">
    <location>
        <begin position="118"/>
        <end position="151"/>
    </location>
</feature>
<dbReference type="GO" id="GO:0009279">
    <property type="term" value="C:cell outer membrane"/>
    <property type="evidence" value="ECO:0007669"/>
    <property type="project" value="TreeGrafter"/>
</dbReference>
<dbReference type="SMART" id="SM00028">
    <property type="entry name" value="TPR"/>
    <property type="match status" value="7"/>
</dbReference>
<protein>
    <submittedName>
        <fullName evidence="4">Tetratricopeptide repeat protein</fullName>
    </submittedName>
</protein>
<reference evidence="4" key="1">
    <citation type="submission" date="2022-06" db="EMBL/GenBank/DDBJ databases">
        <title>New cyanobacteria of genus Symplocastrum in benthos of Lake Baikal.</title>
        <authorList>
            <person name="Sorokovikova E."/>
            <person name="Tikhonova I."/>
            <person name="Krasnopeev A."/>
            <person name="Evseev P."/>
            <person name="Gladkikh A."/>
            <person name="Belykh O."/>
        </authorList>
    </citation>
    <scope>NUCLEOTIDE SEQUENCE</scope>
    <source>
        <strain evidence="4">BBK-W-15</strain>
    </source>
</reference>
<evidence type="ECO:0000313" key="4">
    <source>
        <dbReference type="EMBL" id="MCP2731284.1"/>
    </source>
</evidence>
<dbReference type="Pfam" id="PF00515">
    <property type="entry name" value="TPR_1"/>
    <property type="match status" value="1"/>
</dbReference>
<dbReference type="InterPro" id="IPR019734">
    <property type="entry name" value="TPR_rpt"/>
</dbReference>
<dbReference type="PANTHER" id="PTHR44858:SF1">
    <property type="entry name" value="UDP-N-ACETYLGLUCOSAMINE--PEPTIDE N-ACETYLGLUCOSAMINYLTRANSFERASE SPINDLY-RELATED"/>
    <property type="match status" value="1"/>
</dbReference>
<dbReference type="AlphaFoldDB" id="A0AAE3GVL1"/>
<keyword evidence="2 3" id="KW-0802">TPR repeat</keyword>
<feature type="repeat" description="TPR" evidence="3">
    <location>
        <begin position="220"/>
        <end position="253"/>
    </location>
</feature>
<dbReference type="SUPFAM" id="SSF48452">
    <property type="entry name" value="TPR-like"/>
    <property type="match status" value="2"/>
</dbReference>
<dbReference type="Pfam" id="PF13181">
    <property type="entry name" value="TPR_8"/>
    <property type="match status" value="1"/>
</dbReference>
<name>A0AAE3GVL1_9CYAN</name>
<dbReference type="InterPro" id="IPR050498">
    <property type="entry name" value="Ycf3"/>
</dbReference>
<dbReference type="PROSITE" id="PS50005">
    <property type="entry name" value="TPR"/>
    <property type="match status" value="4"/>
</dbReference>
<feature type="repeat" description="TPR" evidence="3">
    <location>
        <begin position="152"/>
        <end position="185"/>
    </location>
</feature>
<evidence type="ECO:0000256" key="2">
    <source>
        <dbReference type="ARBA" id="ARBA00022803"/>
    </source>
</evidence>
<dbReference type="Gene3D" id="1.25.40.10">
    <property type="entry name" value="Tetratricopeptide repeat domain"/>
    <property type="match status" value="3"/>
</dbReference>
<dbReference type="Proteomes" id="UP001204953">
    <property type="component" value="Unassembled WGS sequence"/>
</dbReference>
<keyword evidence="5" id="KW-1185">Reference proteome</keyword>
<evidence type="ECO:0000256" key="1">
    <source>
        <dbReference type="ARBA" id="ARBA00022737"/>
    </source>
</evidence>
<feature type="repeat" description="TPR" evidence="3">
    <location>
        <begin position="186"/>
        <end position="219"/>
    </location>
</feature>
<evidence type="ECO:0000256" key="3">
    <source>
        <dbReference type="PROSITE-ProRule" id="PRU00339"/>
    </source>
</evidence>
<dbReference type="InterPro" id="IPR011990">
    <property type="entry name" value="TPR-like_helical_dom_sf"/>
</dbReference>
<comment type="caution">
    <text evidence="4">The sequence shown here is derived from an EMBL/GenBank/DDBJ whole genome shotgun (WGS) entry which is preliminary data.</text>
</comment>
<dbReference type="Pfam" id="PF13371">
    <property type="entry name" value="TPR_9"/>
    <property type="match status" value="1"/>
</dbReference>
<organism evidence="4 5">
    <name type="scientific">Limnofasciculus baicalensis BBK-W-15</name>
    <dbReference type="NCBI Taxonomy" id="2699891"/>
    <lineage>
        <taxon>Bacteria</taxon>
        <taxon>Bacillati</taxon>
        <taxon>Cyanobacteriota</taxon>
        <taxon>Cyanophyceae</taxon>
        <taxon>Coleofasciculales</taxon>
        <taxon>Coleofasciculaceae</taxon>
        <taxon>Limnofasciculus</taxon>
        <taxon>Limnofasciculus baicalensis</taxon>
    </lineage>
</organism>
<proteinExistence type="predicted"/>
<dbReference type="RefSeq" id="WP_254014028.1">
    <property type="nucleotide sequence ID" value="NZ_JAMZMM010000307.1"/>
</dbReference>
<gene>
    <name evidence="4" type="ORF">NJ959_22935</name>
</gene>
<dbReference type="GO" id="GO:0046813">
    <property type="term" value="P:receptor-mediated virion attachment to host cell"/>
    <property type="evidence" value="ECO:0007669"/>
    <property type="project" value="TreeGrafter"/>
</dbReference>
<accession>A0AAE3GVL1</accession>